<protein>
    <submittedName>
        <fullName evidence="5">N-acetyltransferase</fullName>
    </submittedName>
</protein>
<dbReference type="Proteomes" id="UP000646579">
    <property type="component" value="Unassembled WGS sequence"/>
</dbReference>
<comment type="similarity">
    <text evidence="3">Belongs to the acetyltransferase family. RimJ subfamily.</text>
</comment>
<proteinExistence type="inferred from homology"/>
<dbReference type="PANTHER" id="PTHR43792">
    <property type="entry name" value="GNAT FAMILY, PUTATIVE (AFU_ORTHOLOGUE AFUA_3G00765)-RELATED-RELATED"/>
    <property type="match status" value="1"/>
</dbReference>
<dbReference type="InterPro" id="IPR051531">
    <property type="entry name" value="N-acetyltransferase"/>
</dbReference>
<accession>A0A918S538</accession>
<gene>
    <name evidence="5" type="ORF">GCM10007989_20640</name>
</gene>
<evidence type="ECO:0000313" key="5">
    <source>
        <dbReference type="EMBL" id="GHA24856.1"/>
    </source>
</evidence>
<evidence type="ECO:0000313" key="6">
    <source>
        <dbReference type="Proteomes" id="UP000646579"/>
    </source>
</evidence>
<reference evidence="5" key="2">
    <citation type="submission" date="2020-09" db="EMBL/GenBank/DDBJ databases">
        <authorList>
            <person name="Sun Q."/>
            <person name="Kim S."/>
        </authorList>
    </citation>
    <scope>NUCLEOTIDE SEQUENCE</scope>
    <source>
        <strain evidence="5">KCTC 32437</strain>
    </source>
</reference>
<dbReference type="Gene3D" id="3.40.630.30">
    <property type="match status" value="1"/>
</dbReference>
<evidence type="ECO:0000259" key="4">
    <source>
        <dbReference type="PROSITE" id="PS51186"/>
    </source>
</evidence>
<dbReference type="AlphaFoldDB" id="A0A918S538"/>
<evidence type="ECO:0000256" key="3">
    <source>
        <dbReference type="ARBA" id="ARBA00038502"/>
    </source>
</evidence>
<name>A0A918S538_9HYPH</name>
<reference evidence="5" key="1">
    <citation type="journal article" date="2014" name="Int. J. Syst. Evol. Microbiol.">
        <title>Complete genome sequence of Corynebacterium casei LMG S-19264T (=DSM 44701T), isolated from a smear-ripened cheese.</title>
        <authorList>
            <consortium name="US DOE Joint Genome Institute (JGI-PGF)"/>
            <person name="Walter F."/>
            <person name="Albersmeier A."/>
            <person name="Kalinowski J."/>
            <person name="Ruckert C."/>
        </authorList>
    </citation>
    <scope>NUCLEOTIDE SEQUENCE</scope>
    <source>
        <strain evidence="5">KCTC 32437</strain>
    </source>
</reference>
<dbReference type="SUPFAM" id="SSF55729">
    <property type="entry name" value="Acyl-CoA N-acyltransferases (Nat)"/>
    <property type="match status" value="1"/>
</dbReference>
<dbReference type="InterPro" id="IPR016181">
    <property type="entry name" value="Acyl_CoA_acyltransferase"/>
</dbReference>
<dbReference type="PANTHER" id="PTHR43792:SF8">
    <property type="entry name" value="[RIBOSOMAL PROTEIN US5]-ALANINE N-ACETYLTRANSFERASE"/>
    <property type="match status" value="1"/>
</dbReference>
<organism evidence="5 6">
    <name type="scientific">Devosia pacifica</name>
    <dbReference type="NCBI Taxonomy" id="1335967"/>
    <lineage>
        <taxon>Bacteria</taxon>
        <taxon>Pseudomonadati</taxon>
        <taxon>Pseudomonadota</taxon>
        <taxon>Alphaproteobacteria</taxon>
        <taxon>Hyphomicrobiales</taxon>
        <taxon>Devosiaceae</taxon>
        <taxon>Devosia</taxon>
    </lineage>
</organism>
<feature type="domain" description="N-acetyltransferase" evidence="4">
    <location>
        <begin position="13"/>
        <end position="174"/>
    </location>
</feature>
<comment type="caution">
    <text evidence="5">The sequence shown here is derived from an EMBL/GenBank/DDBJ whole genome shotgun (WGS) entry which is preliminary data.</text>
</comment>
<sequence length="180" mass="19979">MDTMSVRIETDRLVLRLPRLDDAEAVSHYLDDYGVAGNLARVPLPYTLSDAQTWLHSRNVSLPPAETSFIIATPDDACIGVVGFHQGREGIVFGYWLGRPFWNRGMMTEAGAAALDWLFENSLTERVLSGVFAFNAASLAVQHKLGFTEIGRSSQVCLARGGELEHIDTQLTRSVWKARR</sequence>
<evidence type="ECO:0000256" key="1">
    <source>
        <dbReference type="ARBA" id="ARBA00022679"/>
    </source>
</evidence>
<evidence type="ECO:0000256" key="2">
    <source>
        <dbReference type="ARBA" id="ARBA00023315"/>
    </source>
</evidence>
<dbReference type="EMBL" id="BMZE01000002">
    <property type="protein sequence ID" value="GHA24856.1"/>
    <property type="molecule type" value="Genomic_DNA"/>
</dbReference>
<dbReference type="GO" id="GO:0016747">
    <property type="term" value="F:acyltransferase activity, transferring groups other than amino-acyl groups"/>
    <property type="evidence" value="ECO:0007669"/>
    <property type="project" value="InterPro"/>
</dbReference>
<dbReference type="PROSITE" id="PS51186">
    <property type="entry name" value="GNAT"/>
    <property type="match status" value="1"/>
</dbReference>
<dbReference type="Pfam" id="PF13302">
    <property type="entry name" value="Acetyltransf_3"/>
    <property type="match status" value="1"/>
</dbReference>
<dbReference type="InterPro" id="IPR000182">
    <property type="entry name" value="GNAT_dom"/>
</dbReference>
<keyword evidence="1" id="KW-0808">Transferase</keyword>
<keyword evidence="2" id="KW-0012">Acyltransferase</keyword>
<keyword evidence="6" id="KW-1185">Reference proteome</keyword>